<dbReference type="InterPro" id="IPR001633">
    <property type="entry name" value="EAL_dom"/>
</dbReference>
<dbReference type="Pfam" id="PF00563">
    <property type="entry name" value="EAL"/>
    <property type="match status" value="1"/>
</dbReference>
<keyword evidence="1" id="KW-1133">Transmembrane helix</keyword>
<organism evidence="4 5">
    <name type="scientific">Idiomarina aquatica</name>
    <dbReference type="NCBI Taxonomy" id="1327752"/>
    <lineage>
        <taxon>Bacteria</taxon>
        <taxon>Pseudomonadati</taxon>
        <taxon>Pseudomonadota</taxon>
        <taxon>Gammaproteobacteria</taxon>
        <taxon>Alteromonadales</taxon>
        <taxon>Idiomarinaceae</taxon>
        <taxon>Idiomarina</taxon>
    </lineage>
</organism>
<name>A0AA94EG22_9GAMM</name>
<keyword evidence="1" id="KW-0812">Transmembrane</keyword>
<dbReference type="SUPFAM" id="SSF55073">
    <property type="entry name" value="Nucleotide cyclase"/>
    <property type="match status" value="1"/>
</dbReference>
<keyword evidence="1" id="KW-0472">Membrane</keyword>
<dbReference type="PROSITE" id="PS50887">
    <property type="entry name" value="GGDEF"/>
    <property type="match status" value="1"/>
</dbReference>
<dbReference type="InterPro" id="IPR043128">
    <property type="entry name" value="Rev_trsase/Diguanyl_cyclase"/>
</dbReference>
<sequence length="448" mass="49699">MSYTLLAWLAGIFAITTLVLALWGVGQRRRRLALSATNPTPQLATRSLIETAIAVQLGQDPSGAVVFIDMDDFKPINDQFGKNGGDKVLATVSSRLKTFFGEHVYVCRYCSDEFIAFIPSQVVPAQLLAGYLERLQATLSNDFTLMSRPMSLTASIGYYRLSSDTESPTQAIQAADIAMGESKRQGGAKVTEFSDALWRQYQRELTIKTELQLALNNEQLVIFYQPIVDCISHDIVAVEALVRWPKDSGFVAPSEFVAVAERSRQIVELNQYILRQAVKQFAALPGNIRLSVNIPASQLHATDLVADVKELLETTGLPSQRLYLELTETELVTDSAHVLNQLQALRALGVGIALDDFGTGYSNLQYLKQLPVDIVKLDRSFIDDIGDKAADNQLTGSILDMLRSLDKYLIVEGIENLQQAEYLRTFNVNALQGFYFHKPMPLEALRAV</sequence>
<dbReference type="SUPFAM" id="SSF141868">
    <property type="entry name" value="EAL domain-like"/>
    <property type="match status" value="1"/>
</dbReference>
<protein>
    <recommendedName>
        <fullName evidence="6">Diguanylate cyclase (GGDEF)-like protein</fullName>
    </recommendedName>
</protein>
<feature type="domain" description="EAL" evidence="2">
    <location>
        <begin position="204"/>
        <end position="448"/>
    </location>
</feature>
<dbReference type="NCBIfam" id="TIGR00254">
    <property type="entry name" value="GGDEF"/>
    <property type="match status" value="1"/>
</dbReference>
<dbReference type="PANTHER" id="PTHR33121">
    <property type="entry name" value="CYCLIC DI-GMP PHOSPHODIESTERASE PDEF"/>
    <property type="match status" value="1"/>
</dbReference>
<dbReference type="EMBL" id="PIPS01000001">
    <property type="protein sequence ID" value="RUO45130.1"/>
    <property type="molecule type" value="Genomic_DNA"/>
</dbReference>
<gene>
    <name evidence="4" type="ORF">CWE23_03680</name>
</gene>
<evidence type="ECO:0008006" key="6">
    <source>
        <dbReference type="Google" id="ProtNLM"/>
    </source>
</evidence>
<keyword evidence="5" id="KW-1185">Reference proteome</keyword>
<dbReference type="InterPro" id="IPR000160">
    <property type="entry name" value="GGDEF_dom"/>
</dbReference>
<dbReference type="InterPro" id="IPR029787">
    <property type="entry name" value="Nucleotide_cyclase"/>
</dbReference>
<dbReference type="Gene3D" id="3.30.70.270">
    <property type="match status" value="1"/>
</dbReference>
<dbReference type="PANTHER" id="PTHR33121:SF70">
    <property type="entry name" value="SIGNALING PROTEIN YKOW"/>
    <property type="match status" value="1"/>
</dbReference>
<dbReference type="GO" id="GO:0071111">
    <property type="term" value="F:cyclic-guanylate-specific phosphodiesterase activity"/>
    <property type="evidence" value="ECO:0007669"/>
    <property type="project" value="InterPro"/>
</dbReference>
<evidence type="ECO:0000313" key="5">
    <source>
        <dbReference type="Proteomes" id="UP000286680"/>
    </source>
</evidence>
<dbReference type="PROSITE" id="PS50883">
    <property type="entry name" value="EAL"/>
    <property type="match status" value="1"/>
</dbReference>
<evidence type="ECO:0000259" key="2">
    <source>
        <dbReference type="PROSITE" id="PS50883"/>
    </source>
</evidence>
<dbReference type="AlphaFoldDB" id="A0AA94EG22"/>
<dbReference type="Pfam" id="PF00990">
    <property type="entry name" value="GGDEF"/>
    <property type="match status" value="1"/>
</dbReference>
<feature type="transmembrane region" description="Helical" evidence="1">
    <location>
        <begin position="6"/>
        <end position="25"/>
    </location>
</feature>
<dbReference type="SMART" id="SM00267">
    <property type="entry name" value="GGDEF"/>
    <property type="match status" value="1"/>
</dbReference>
<dbReference type="SMART" id="SM00052">
    <property type="entry name" value="EAL"/>
    <property type="match status" value="1"/>
</dbReference>
<feature type="domain" description="GGDEF" evidence="3">
    <location>
        <begin position="61"/>
        <end position="195"/>
    </location>
</feature>
<dbReference type="RefSeq" id="WP_126819513.1">
    <property type="nucleotide sequence ID" value="NZ_PIPS01000001.1"/>
</dbReference>
<dbReference type="CDD" id="cd01949">
    <property type="entry name" value="GGDEF"/>
    <property type="match status" value="1"/>
</dbReference>
<dbReference type="InterPro" id="IPR035919">
    <property type="entry name" value="EAL_sf"/>
</dbReference>
<proteinExistence type="predicted"/>
<evidence type="ECO:0000313" key="4">
    <source>
        <dbReference type="EMBL" id="RUO45130.1"/>
    </source>
</evidence>
<dbReference type="Proteomes" id="UP000286680">
    <property type="component" value="Unassembled WGS sequence"/>
</dbReference>
<evidence type="ECO:0000256" key="1">
    <source>
        <dbReference type="SAM" id="Phobius"/>
    </source>
</evidence>
<evidence type="ECO:0000259" key="3">
    <source>
        <dbReference type="PROSITE" id="PS50887"/>
    </source>
</evidence>
<dbReference type="Gene3D" id="3.20.20.450">
    <property type="entry name" value="EAL domain"/>
    <property type="match status" value="1"/>
</dbReference>
<reference evidence="5" key="1">
    <citation type="journal article" date="2018" name="Front. Microbiol.">
        <title>Genome-Based Analysis Reveals the Taxonomy and Diversity of the Family Idiomarinaceae.</title>
        <authorList>
            <person name="Liu Y."/>
            <person name="Lai Q."/>
            <person name="Shao Z."/>
        </authorList>
    </citation>
    <scope>NUCLEOTIDE SEQUENCE [LARGE SCALE GENOMIC DNA]</scope>
    <source>
        <strain evidence="5">SN-14</strain>
    </source>
</reference>
<comment type="caution">
    <text evidence="4">The sequence shown here is derived from an EMBL/GenBank/DDBJ whole genome shotgun (WGS) entry which is preliminary data.</text>
</comment>
<dbReference type="InterPro" id="IPR050706">
    <property type="entry name" value="Cyclic-di-GMP_PDE-like"/>
</dbReference>
<dbReference type="CDD" id="cd01948">
    <property type="entry name" value="EAL"/>
    <property type="match status" value="1"/>
</dbReference>
<accession>A0AA94EG22</accession>